<keyword evidence="3" id="KW-0880">Kelch repeat</keyword>
<dbReference type="AlphaFoldDB" id="A0A061RLW7"/>
<dbReference type="Pfam" id="PF24570">
    <property type="entry name" value="BACK_BPM_SPOP"/>
    <property type="match status" value="1"/>
</dbReference>
<evidence type="ECO:0000256" key="2">
    <source>
        <dbReference type="ARBA" id="ARBA00010846"/>
    </source>
</evidence>
<gene>
    <name evidence="7" type="primary">BTBD9</name>
    <name evidence="7" type="ORF">TSPGSL018_1509</name>
</gene>
<organism evidence="7">
    <name type="scientific">Tetraselmis sp. GSL018</name>
    <dbReference type="NCBI Taxonomy" id="582737"/>
    <lineage>
        <taxon>Eukaryota</taxon>
        <taxon>Viridiplantae</taxon>
        <taxon>Chlorophyta</taxon>
        <taxon>core chlorophytes</taxon>
        <taxon>Chlorodendrophyceae</taxon>
        <taxon>Chlorodendrales</taxon>
        <taxon>Chlorodendraceae</taxon>
        <taxon>Tetraselmis</taxon>
    </lineage>
</organism>
<dbReference type="InterPro" id="IPR011043">
    <property type="entry name" value="Gal_Oxase/kelch_b-propeller"/>
</dbReference>
<proteinExistence type="inferred from homology"/>
<comment type="similarity">
    <text evidence="2">Belongs to the Tdpoz family.</text>
</comment>
<protein>
    <submittedName>
        <fullName evidence="7">BTB/POZ domain-containing protein 9</fullName>
    </submittedName>
</protein>
<evidence type="ECO:0000313" key="7">
    <source>
        <dbReference type="EMBL" id="JAC71610.1"/>
    </source>
</evidence>
<feature type="compositionally biased region" description="Gly residues" evidence="5">
    <location>
        <begin position="309"/>
        <end position="320"/>
    </location>
</feature>
<feature type="domain" description="BTB" evidence="6">
    <location>
        <begin position="369"/>
        <end position="428"/>
    </location>
</feature>
<feature type="compositionally biased region" description="Acidic residues" evidence="5">
    <location>
        <begin position="245"/>
        <end position="267"/>
    </location>
</feature>
<dbReference type="PANTHER" id="PTHR24412">
    <property type="entry name" value="KELCH PROTEIN"/>
    <property type="match status" value="1"/>
</dbReference>
<name>A0A061RLW7_9CHLO</name>
<dbReference type="Pfam" id="PF24681">
    <property type="entry name" value="Kelch_KLHDC2_KLHL20_DRC7"/>
    <property type="match status" value="1"/>
</dbReference>
<dbReference type="CDD" id="cd18186">
    <property type="entry name" value="BTB_POZ_ZBTB_KLHL-like"/>
    <property type="match status" value="1"/>
</dbReference>
<dbReference type="Gene3D" id="1.25.40.420">
    <property type="match status" value="1"/>
</dbReference>
<reference evidence="7" key="1">
    <citation type="submission" date="2014-05" db="EMBL/GenBank/DDBJ databases">
        <title>The transcriptome of the halophilic microalga Tetraselmis sp. GSL018 isolated from the Great Salt Lake, Utah.</title>
        <authorList>
            <person name="Jinkerson R.E."/>
            <person name="D'Adamo S."/>
            <person name="Posewitz M.C."/>
        </authorList>
    </citation>
    <scope>NUCLEOTIDE SEQUENCE</scope>
    <source>
        <strain evidence="7">GSL018</strain>
    </source>
</reference>
<feature type="compositionally biased region" description="Basic and acidic residues" evidence="5">
    <location>
        <begin position="278"/>
        <end position="291"/>
    </location>
</feature>
<evidence type="ECO:0000256" key="5">
    <source>
        <dbReference type="SAM" id="MobiDB-lite"/>
    </source>
</evidence>
<dbReference type="Gene3D" id="2.120.10.80">
    <property type="entry name" value="Kelch-type beta propeller"/>
    <property type="match status" value="1"/>
</dbReference>
<feature type="region of interest" description="Disordered" evidence="5">
    <location>
        <begin position="245"/>
        <end position="324"/>
    </location>
</feature>
<evidence type="ECO:0000256" key="3">
    <source>
        <dbReference type="ARBA" id="ARBA00022441"/>
    </source>
</evidence>
<dbReference type="EMBL" id="GBEZ01014467">
    <property type="protein sequence ID" value="JAC71610.1"/>
    <property type="molecule type" value="Transcribed_RNA"/>
</dbReference>
<comment type="pathway">
    <text evidence="1">Protein modification; protein ubiquitination.</text>
</comment>
<evidence type="ECO:0000256" key="4">
    <source>
        <dbReference type="ARBA" id="ARBA00022737"/>
    </source>
</evidence>
<dbReference type="InterPro" id="IPR000210">
    <property type="entry name" value="BTB/POZ_dom"/>
</dbReference>
<evidence type="ECO:0000256" key="1">
    <source>
        <dbReference type="ARBA" id="ARBA00004906"/>
    </source>
</evidence>
<dbReference type="InterPro" id="IPR011333">
    <property type="entry name" value="SKP1/BTB/POZ_sf"/>
</dbReference>
<dbReference type="SMART" id="SM00225">
    <property type="entry name" value="BTB"/>
    <property type="match status" value="1"/>
</dbReference>
<dbReference type="PANTHER" id="PTHR24412:SF489">
    <property type="entry name" value="RING FINGER DOMAIN AND KELCH REPEAT-CONTAINING PROTEIN DDB_G0271372"/>
    <property type="match status" value="1"/>
</dbReference>
<accession>A0A061RLW7</accession>
<dbReference type="Pfam" id="PF00651">
    <property type="entry name" value="BTB"/>
    <property type="match status" value="1"/>
</dbReference>
<dbReference type="PROSITE" id="PS50097">
    <property type="entry name" value="BTB"/>
    <property type="match status" value="1"/>
</dbReference>
<dbReference type="InterPro" id="IPR056423">
    <property type="entry name" value="BACK_BPM_SPOP"/>
</dbReference>
<evidence type="ECO:0000259" key="6">
    <source>
        <dbReference type="PROSITE" id="PS50097"/>
    </source>
</evidence>
<sequence>MYVWGGQRDCNSDRYFNDMHCFNFKTKVWHEVKQQGLIPDPRSYAKAVVHGKHMLLYGGVDAERGSNTGLAEFSEGAGTVLQFDFETNTWSQEKAGGPHNTKPLPIFIEAITVHREQLYAIVYDYRRQDASLQVYRLDLDKMKWHKIKAKGTAPSSRTRFAQVVLGQQWIIHGGLQQEPVEEGEEQSGTFNIPTAECFSFSFDTETWAQLDFVGRSPLARGGHAACELLGSMVLVGGHVPVVEVEDDESHSESGDDEDGESGSDSEESGYTIESDGEEAARAVAHEDEAHQPAHPPEEEEEEPAESMSSGGGGSGSGGGSRAESLLSYPADLKAVEVLQPRPTGPASDSLANVDLPAHLRRFCCADAHSDVVLVVDNKRFPAHRVVLAAQSEIFDAMLQGGMKEDTTGEVIVEDMRPDVMKSFISYLYGCLPAIKPEQAMDLFRASDRYGVHSLRTECLGMLQDAIDSQNAAAIAQLADEHQCSELADACVRFTADSENLAKVVASPAYMHLMRSAPELAQDFLRMAAELQAENARGAEGSSHRRKRKRRRAV</sequence>
<dbReference type="Gene3D" id="3.30.710.10">
    <property type="entry name" value="Potassium Channel Kv1.1, Chain A"/>
    <property type="match status" value="1"/>
</dbReference>
<feature type="region of interest" description="Disordered" evidence="5">
    <location>
        <begin position="534"/>
        <end position="553"/>
    </location>
</feature>
<dbReference type="SUPFAM" id="SSF54695">
    <property type="entry name" value="POZ domain"/>
    <property type="match status" value="1"/>
</dbReference>
<dbReference type="InterPro" id="IPR015915">
    <property type="entry name" value="Kelch-typ_b-propeller"/>
</dbReference>
<feature type="compositionally biased region" description="Basic residues" evidence="5">
    <location>
        <begin position="543"/>
        <end position="553"/>
    </location>
</feature>
<keyword evidence="4" id="KW-0677">Repeat</keyword>
<dbReference type="SUPFAM" id="SSF50965">
    <property type="entry name" value="Galactose oxidase, central domain"/>
    <property type="match status" value="1"/>
</dbReference>
<dbReference type="SUPFAM" id="SSF117281">
    <property type="entry name" value="Kelch motif"/>
    <property type="match status" value="1"/>
</dbReference>